<dbReference type="InterPro" id="IPR036259">
    <property type="entry name" value="MFS_trans_sf"/>
</dbReference>
<feature type="transmembrane region" description="Helical" evidence="7">
    <location>
        <begin position="610"/>
        <end position="628"/>
    </location>
</feature>
<accession>V6TS68</accession>
<feature type="transmembrane region" description="Helical" evidence="7">
    <location>
        <begin position="376"/>
        <end position="399"/>
    </location>
</feature>
<evidence type="ECO:0000256" key="7">
    <source>
        <dbReference type="SAM" id="Phobius"/>
    </source>
</evidence>
<keyword evidence="5 7" id="KW-1133">Transmembrane helix</keyword>
<evidence type="ECO:0000256" key="2">
    <source>
        <dbReference type="ARBA" id="ARBA00022448"/>
    </source>
</evidence>
<dbReference type="PANTHER" id="PTHR43414">
    <property type="entry name" value="MULTIDRUG RESISTANCE PROTEIN MDTG"/>
    <property type="match status" value="1"/>
</dbReference>
<comment type="caution">
    <text evidence="9">The sequence shown here is derived from an EMBL/GenBank/DDBJ whole genome shotgun (WGS) entry which is preliminary data.</text>
</comment>
<feature type="transmembrane region" description="Helical" evidence="7">
    <location>
        <begin position="640"/>
        <end position="658"/>
    </location>
</feature>
<evidence type="ECO:0000256" key="5">
    <source>
        <dbReference type="ARBA" id="ARBA00022989"/>
    </source>
</evidence>
<feature type="transmembrane region" description="Helical" evidence="7">
    <location>
        <begin position="411"/>
        <end position="433"/>
    </location>
</feature>
<dbReference type="Gene3D" id="1.20.1250.20">
    <property type="entry name" value="MFS general substrate transporter like domains"/>
    <property type="match status" value="1"/>
</dbReference>
<feature type="transmembrane region" description="Helical" evidence="7">
    <location>
        <begin position="304"/>
        <end position="326"/>
    </location>
</feature>
<evidence type="ECO:0000256" key="4">
    <source>
        <dbReference type="ARBA" id="ARBA00022692"/>
    </source>
</evidence>
<feature type="transmembrane region" description="Helical" evidence="7">
    <location>
        <begin position="575"/>
        <end position="598"/>
    </location>
</feature>
<sequence length="684" mass="76599">MRNPPILHKYCTRNFLGYKNLNSSNLNTMANLVLNPAGEARARTQYRCFEYLKLLVTAAGYAPDAYGLGETNRDRYLGDCIQRTDILEHIIRAAGCTAAGPSSMPPDPDSPRMDLHLPEAMGNAETALPATDPAEAHRRYRSYCAEMDRVHPDPLHPAPELATTETYFRLIDHLFSSLVYVEKLMDTPKIDWNADRFTLDYRPCPDEVKLVINLDAEAISAADNNKDLKDRANWCGNGVWYVMILNFFLGLSLSFLSLTVPFYLTNLGANASQTANVQTFFNLAQLFFCPMWLWLSEIIGRRPVYIILFAGYIVSFVLTMLTPIIFQSNNNTTTNSQNQINYILGMRFFTGIFAYAVPIAFVTVTDLASPRARPMALIAVNLVTQFGTGIASIVVAFVFTVGTYANDSVNSFLHTFYLSIALLVVGLILSCFLRESSAGVVARRAAKKMGRTDSEAYRTSVKRDSLWVTLKDILKNKELILLWFAYVFQILCSQLPVSTQSFLIAKFYGFTNAQQSKQLNALSNVVVTVVAVCFALGLTRIIARKIGELRVIVIAIYFAMIPSLLRWAIDPPIPKWIMFLPFNTIALGLGDALFIQFATLYTTPKNRGTLLGLFQIGNSVGRFGGALMGGELYNWNWRNGSLLFLLYGFMSLLLLCFVRPPLEQNTASEMEQKQREQAKRQASV</sequence>
<reference evidence="10" key="1">
    <citation type="submission" date="2012-02" db="EMBL/GenBank/DDBJ databases">
        <title>Genome sequencing of Giardia lamblia Genotypes A2 and B isolates (DH and GS) and comparative analysis with the genomes of Genotypes A1 and E (WB and Pig).</title>
        <authorList>
            <person name="Adam R."/>
            <person name="Dahlstrom E."/>
            <person name="Martens C."/>
            <person name="Bruno D."/>
            <person name="Barbian K."/>
            <person name="Porcella S.F."/>
            <person name="Nash T."/>
        </authorList>
    </citation>
    <scope>NUCLEOTIDE SEQUENCE</scope>
    <source>
        <strain evidence="10">GS</strain>
    </source>
</reference>
<organism evidence="9 10">
    <name type="scientific">Giardia intestinalis</name>
    <name type="common">Giardia lamblia</name>
    <dbReference type="NCBI Taxonomy" id="5741"/>
    <lineage>
        <taxon>Eukaryota</taxon>
        <taxon>Metamonada</taxon>
        <taxon>Diplomonadida</taxon>
        <taxon>Hexamitidae</taxon>
        <taxon>Giardiinae</taxon>
        <taxon>Giardia</taxon>
    </lineage>
</organism>
<keyword evidence="6 7" id="KW-0472">Membrane</keyword>
<dbReference type="OrthoDB" id="5141738at2759"/>
<evidence type="ECO:0000256" key="3">
    <source>
        <dbReference type="ARBA" id="ARBA00022475"/>
    </source>
</evidence>
<dbReference type="VEuPathDB" id="GiardiaDB:DHA2_112063"/>
<dbReference type="SUPFAM" id="SSF103473">
    <property type="entry name" value="MFS general substrate transporter"/>
    <property type="match status" value="1"/>
</dbReference>
<dbReference type="VEuPathDB" id="GiardiaDB:GL50803_00112063"/>
<evidence type="ECO:0000313" key="10">
    <source>
        <dbReference type="Proteomes" id="UP000018040"/>
    </source>
</evidence>
<dbReference type="Proteomes" id="UP000018040">
    <property type="component" value="Unassembled WGS sequence"/>
</dbReference>
<feature type="transmembrane region" description="Helical" evidence="7">
    <location>
        <begin position="479"/>
        <end position="499"/>
    </location>
</feature>
<name>V6TS68_GIAIN</name>
<dbReference type="GO" id="GO:0022857">
    <property type="term" value="F:transmembrane transporter activity"/>
    <property type="evidence" value="ECO:0007669"/>
    <property type="project" value="InterPro"/>
</dbReference>
<dbReference type="AlphaFoldDB" id="V6TS68"/>
<dbReference type="PROSITE" id="PS50850">
    <property type="entry name" value="MFS"/>
    <property type="match status" value="1"/>
</dbReference>
<feature type="transmembrane region" description="Helical" evidence="7">
    <location>
        <begin position="519"/>
        <end position="539"/>
    </location>
</feature>
<gene>
    <name evidence="9" type="ORF">GSB_112063</name>
</gene>
<feature type="transmembrane region" description="Helical" evidence="7">
    <location>
        <begin position="551"/>
        <end position="569"/>
    </location>
</feature>
<dbReference type="VEuPathDB" id="GiardiaDB:GL50581_4420"/>
<evidence type="ECO:0000256" key="1">
    <source>
        <dbReference type="ARBA" id="ARBA00004651"/>
    </source>
</evidence>
<evidence type="ECO:0000259" key="8">
    <source>
        <dbReference type="PROSITE" id="PS50850"/>
    </source>
</evidence>
<keyword evidence="4 7" id="KW-0812">Transmembrane</keyword>
<evidence type="ECO:0000313" key="9">
    <source>
        <dbReference type="EMBL" id="ESU41434.1"/>
    </source>
</evidence>
<protein>
    <submittedName>
        <fullName evidence="9">Transporter, MFS superfamily protein</fullName>
    </submittedName>
</protein>
<feature type="transmembrane region" description="Helical" evidence="7">
    <location>
        <begin position="346"/>
        <end position="364"/>
    </location>
</feature>
<dbReference type="Pfam" id="PF07690">
    <property type="entry name" value="MFS_1"/>
    <property type="match status" value="1"/>
</dbReference>
<reference evidence="9 10" key="2">
    <citation type="journal article" date="2013" name="Genome Biol. Evol.">
        <title>Genome sequencing of Giardia lamblia genotypes A2 and B isolates (DH and GS) and comparative analysis with the genomes of genotypes A1 and E (WB and Pig).</title>
        <authorList>
            <person name="Adam R.D."/>
            <person name="Dahlstrom E.W."/>
            <person name="Martens C.A."/>
            <person name="Bruno D.P."/>
            <person name="Barbian K.D."/>
            <person name="Ricklefs S.M."/>
            <person name="Hernandez M.M."/>
            <person name="Narla N.P."/>
            <person name="Patel R.B."/>
            <person name="Porcella S.F."/>
            <person name="Nash T.E."/>
        </authorList>
    </citation>
    <scope>NUCLEOTIDE SEQUENCE [LARGE SCALE GENOMIC DNA]</scope>
    <source>
        <strain evidence="9 10">GS</strain>
    </source>
</reference>
<dbReference type="VEuPathDB" id="GiardiaDB:QR46_4111"/>
<comment type="subcellular location">
    <subcellularLocation>
        <location evidence="1">Cell membrane</location>
        <topology evidence="1">Multi-pass membrane protein</topology>
    </subcellularLocation>
</comment>
<dbReference type="PANTHER" id="PTHR43414:SF6">
    <property type="entry name" value="MULTIDRUG RESISTANCE PROTEIN MDTG"/>
    <property type="match status" value="1"/>
</dbReference>
<dbReference type="GO" id="GO:0005886">
    <property type="term" value="C:plasma membrane"/>
    <property type="evidence" value="ECO:0007669"/>
    <property type="project" value="UniProtKB-SubCell"/>
</dbReference>
<dbReference type="InterPro" id="IPR011701">
    <property type="entry name" value="MFS"/>
</dbReference>
<feature type="transmembrane region" description="Helical" evidence="7">
    <location>
        <begin position="275"/>
        <end position="295"/>
    </location>
</feature>
<evidence type="ECO:0000256" key="6">
    <source>
        <dbReference type="ARBA" id="ARBA00023136"/>
    </source>
</evidence>
<dbReference type="EMBL" id="AHHH01000128">
    <property type="protein sequence ID" value="ESU41434.1"/>
    <property type="molecule type" value="Genomic_DNA"/>
</dbReference>
<proteinExistence type="predicted"/>
<keyword evidence="3" id="KW-1003">Cell membrane</keyword>
<feature type="transmembrane region" description="Helical" evidence="7">
    <location>
        <begin position="239"/>
        <end position="263"/>
    </location>
</feature>
<feature type="domain" description="Major facilitator superfamily (MFS) profile" evidence="8">
    <location>
        <begin position="238"/>
        <end position="666"/>
    </location>
</feature>
<dbReference type="InterPro" id="IPR020846">
    <property type="entry name" value="MFS_dom"/>
</dbReference>
<keyword evidence="2" id="KW-0813">Transport</keyword>